<reference evidence="3" key="1">
    <citation type="submission" date="2024-10" db="EMBL/GenBank/DDBJ databases">
        <authorList>
            <person name="Ryan C."/>
        </authorList>
    </citation>
    <scope>NUCLEOTIDE SEQUENCE [LARGE SCALE GENOMIC DNA]</scope>
</reference>
<evidence type="ECO:0000313" key="3">
    <source>
        <dbReference type="EMBL" id="CAL4956777.1"/>
    </source>
</evidence>
<keyword evidence="2" id="KW-1133">Transmembrane helix</keyword>
<feature type="region of interest" description="Disordered" evidence="1">
    <location>
        <begin position="372"/>
        <end position="438"/>
    </location>
</feature>
<evidence type="ECO:0000256" key="1">
    <source>
        <dbReference type="SAM" id="MobiDB-lite"/>
    </source>
</evidence>
<feature type="transmembrane region" description="Helical" evidence="2">
    <location>
        <begin position="177"/>
        <end position="200"/>
    </location>
</feature>
<feature type="transmembrane region" description="Helical" evidence="2">
    <location>
        <begin position="145"/>
        <end position="171"/>
    </location>
</feature>
<feature type="transmembrane region" description="Helical" evidence="2">
    <location>
        <begin position="223"/>
        <end position="247"/>
    </location>
</feature>
<dbReference type="AlphaFoldDB" id="A0ABC8Z884"/>
<evidence type="ECO:0000313" key="4">
    <source>
        <dbReference type="Proteomes" id="UP001497457"/>
    </source>
</evidence>
<feature type="transmembrane region" description="Helical" evidence="2">
    <location>
        <begin position="348"/>
        <end position="366"/>
    </location>
</feature>
<organism evidence="3 4">
    <name type="scientific">Urochloa decumbens</name>
    <dbReference type="NCBI Taxonomy" id="240449"/>
    <lineage>
        <taxon>Eukaryota</taxon>
        <taxon>Viridiplantae</taxon>
        <taxon>Streptophyta</taxon>
        <taxon>Embryophyta</taxon>
        <taxon>Tracheophyta</taxon>
        <taxon>Spermatophyta</taxon>
        <taxon>Magnoliopsida</taxon>
        <taxon>Liliopsida</taxon>
        <taxon>Poales</taxon>
        <taxon>Poaceae</taxon>
        <taxon>PACMAD clade</taxon>
        <taxon>Panicoideae</taxon>
        <taxon>Panicodae</taxon>
        <taxon>Paniceae</taxon>
        <taxon>Melinidinae</taxon>
        <taxon>Urochloa</taxon>
    </lineage>
</organism>
<feature type="transmembrane region" description="Helical" evidence="2">
    <location>
        <begin position="321"/>
        <end position="342"/>
    </location>
</feature>
<dbReference type="Proteomes" id="UP001497457">
    <property type="component" value="Chromosome 18b"/>
</dbReference>
<dbReference type="EMBL" id="OZ075128">
    <property type="protein sequence ID" value="CAL4956777.1"/>
    <property type="molecule type" value="Genomic_DNA"/>
</dbReference>
<evidence type="ECO:0000256" key="2">
    <source>
        <dbReference type="SAM" id="Phobius"/>
    </source>
</evidence>
<keyword evidence="2" id="KW-0812">Transmembrane</keyword>
<feature type="transmembrane region" description="Helical" evidence="2">
    <location>
        <begin position="67"/>
        <end position="85"/>
    </location>
</feature>
<feature type="compositionally biased region" description="Basic and acidic residues" evidence="1">
    <location>
        <begin position="377"/>
        <end position="391"/>
    </location>
</feature>
<name>A0ABC8Z884_9POAL</name>
<sequence>MDFCRISEQHANILPEQEMMGQFHEVVDIPGDSQDTSGKNSSNKEKEDDRIHVLPIDIDKLTKRIRAFTGAFVVMISPILLGIVLKKVNLAGAGKYQGIRMLELFVDFVHGWFPHLAAATLQIGILPFLCVMISEPCASYIAPRVLAASKVLVFFSNISLMILGCGILLLIHKEAWLVLSLCSIMVIIVIVEHITTWFWYRRCVNIGGTKPDSDEYHSKLEHLLDLSAGITVMMFLVLECVVLEGLLRNNSQGQAGLLPMPLAPAPSEYPTAKGQETFLGGTLLISFVFSMIGVFLMNVWTTPHVRTSNNVVLATNFIRGLSSIVQALPIAVVVILITLDVLPQAWKPAAWLPVFPPFVVLLMLLLRPDCGDGTQPNRKEEGKAAGGEEGRTVAGAGDGPATGSSSSRSAKAQHPNKPEDHNKSKEEEPDDLPEDQKPVPLELTKVAFTGFLAVAMPSVTNSSVGKPSIFFVLCTATAVLLGLLWRLLTHEAKPTAAVVKAANHASFCAHTFISLAGIAFGVMAVNASK</sequence>
<feature type="transmembrane region" description="Helical" evidence="2">
    <location>
        <begin position="112"/>
        <end position="133"/>
    </location>
</feature>
<protein>
    <submittedName>
        <fullName evidence="3">Uncharacterized protein</fullName>
    </submittedName>
</protein>
<feature type="transmembrane region" description="Helical" evidence="2">
    <location>
        <begin position="278"/>
        <end position="300"/>
    </location>
</feature>
<accession>A0ABC8Z884</accession>
<keyword evidence="2" id="KW-0472">Membrane</keyword>
<keyword evidence="4" id="KW-1185">Reference proteome</keyword>
<feature type="compositionally biased region" description="Basic and acidic residues" evidence="1">
    <location>
        <begin position="416"/>
        <end position="426"/>
    </location>
</feature>
<proteinExistence type="predicted"/>
<feature type="transmembrane region" description="Helical" evidence="2">
    <location>
        <begin position="504"/>
        <end position="525"/>
    </location>
</feature>
<feature type="transmembrane region" description="Helical" evidence="2">
    <location>
        <begin position="469"/>
        <end position="488"/>
    </location>
</feature>
<gene>
    <name evidence="3" type="ORF">URODEC1_LOCUS42152</name>
</gene>